<dbReference type="PROSITE" id="PS51379">
    <property type="entry name" value="4FE4S_FER_2"/>
    <property type="match status" value="2"/>
</dbReference>
<dbReference type="STRING" id="1440762.Y882_14665"/>
<dbReference type="GO" id="GO:0046872">
    <property type="term" value="F:metal ion binding"/>
    <property type="evidence" value="ECO:0007669"/>
    <property type="project" value="UniProtKB-UniRule"/>
</dbReference>
<evidence type="ECO:0000313" key="9">
    <source>
        <dbReference type="Proteomes" id="UP000035481"/>
    </source>
</evidence>
<evidence type="ECO:0000256" key="4">
    <source>
        <dbReference type="ARBA" id="ARBA00023004"/>
    </source>
</evidence>
<evidence type="ECO:0000256" key="1">
    <source>
        <dbReference type="ARBA" id="ARBA00022485"/>
    </source>
</evidence>
<comment type="catalytic activity">
    <reaction evidence="6">
        <text>glycolate + A = glyoxylate + AH2</text>
        <dbReference type="Rhea" id="RHEA:21264"/>
        <dbReference type="ChEBI" id="CHEBI:13193"/>
        <dbReference type="ChEBI" id="CHEBI:17499"/>
        <dbReference type="ChEBI" id="CHEBI:29805"/>
        <dbReference type="ChEBI" id="CHEBI:36655"/>
        <dbReference type="EC" id="1.1.99.14"/>
    </reaction>
</comment>
<dbReference type="InterPro" id="IPR004017">
    <property type="entry name" value="Cys_rich_dom"/>
</dbReference>
<proteinExistence type="predicted"/>
<keyword evidence="6" id="KW-0249">Electron transport</keyword>
<evidence type="ECO:0000256" key="2">
    <source>
        <dbReference type="ARBA" id="ARBA00022723"/>
    </source>
</evidence>
<dbReference type="PROSITE" id="PS00198">
    <property type="entry name" value="4FE4S_FER_1"/>
    <property type="match status" value="2"/>
</dbReference>
<evidence type="ECO:0000256" key="3">
    <source>
        <dbReference type="ARBA" id="ARBA00022737"/>
    </source>
</evidence>
<dbReference type="PANTHER" id="PTHR32479">
    <property type="entry name" value="GLYCOLATE OXIDASE IRON-SULFUR SUBUNIT"/>
    <property type="match status" value="1"/>
</dbReference>
<comment type="catalytic activity">
    <reaction evidence="6">
        <text>(R)-lactate + A = pyruvate + AH2</text>
        <dbReference type="Rhea" id="RHEA:15089"/>
        <dbReference type="ChEBI" id="CHEBI:13193"/>
        <dbReference type="ChEBI" id="CHEBI:15361"/>
        <dbReference type="ChEBI" id="CHEBI:16004"/>
        <dbReference type="ChEBI" id="CHEBI:17499"/>
    </reaction>
</comment>
<dbReference type="OrthoDB" id="9765258at2"/>
<dbReference type="InterPro" id="IPR012257">
    <property type="entry name" value="Glc_ox_4Fe-4S"/>
</dbReference>
<dbReference type="SUPFAM" id="SSF54862">
    <property type="entry name" value="4Fe-4S ferredoxins"/>
    <property type="match status" value="1"/>
</dbReference>
<dbReference type="PIRSF" id="PIRSF000139">
    <property type="entry name" value="Glc_ox_4Fe-4S"/>
    <property type="match status" value="1"/>
</dbReference>
<keyword evidence="1 6" id="KW-0004">4Fe-4S</keyword>
<comment type="cofactor">
    <cofactor evidence="6">
        <name>[4Fe-4S] cluster</name>
        <dbReference type="ChEBI" id="CHEBI:49883"/>
    </cofactor>
    <text evidence="6">Binds 2 [4Fe-4S] clusters.</text>
</comment>
<name>A0A0G9GZR2_9GAMM</name>
<feature type="domain" description="4Fe-4S ferredoxin-type" evidence="7">
    <location>
        <begin position="15"/>
        <end position="44"/>
    </location>
</feature>
<dbReference type="Proteomes" id="UP000035481">
    <property type="component" value="Unassembled WGS sequence"/>
</dbReference>
<reference evidence="8 9" key="1">
    <citation type="journal article" date="2015" name="Antonie Van Leeuwenhoek">
        <title>A phylogenomic and molecular marker based taxonomic framework for the order Xanthomonadales: proposal to transfer the families Algiphilaceae and Solimonadaceae to the order Nevskiales ord. nov. and to create a new family within the order Xanthomonadales, the family Rhodanobacteraceae fam. nov., containing the genus Rhodanobacter and its closest relatives.</title>
        <authorList>
            <person name="Naushad S."/>
            <person name="Adeolu M."/>
            <person name="Wong S."/>
            <person name="Sohail M."/>
            <person name="Schellhorn H.E."/>
            <person name="Gupta R.S."/>
        </authorList>
    </citation>
    <scope>NUCLEOTIDE SEQUENCE [LARGE SCALE GENOMIC DNA]</scope>
    <source>
        <strain evidence="8 9">DSM 16301</strain>
    </source>
</reference>
<dbReference type="Pfam" id="PF02754">
    <property type="entry name" value="CCG"/>
    <property type="match status" value="2"/>
</dbReference>
<dbReference type="InterPro" id="IPR009051">
    <property type="entry name" value="Helical_ferredxn"/>
</dbReference>
<keyword evidence="4 6" id="KW-0408">Iron</keyword>
<keyword evidence="2 6" id="KW-0479">Metal-binding</keyword>
<dbReference type="Gene3D" id="1.10.1060.10">
    <property type="entry name" value="Alpha-helical ferredoxin"/>
    <property type="match status" value="1"/>
</dbReference>
<feature type="domain" description="4Fe-4S ferredoxin-type" evidence="7">
    <location>
        <begin position="66"/>
        <end position="94"/>
    </location>
</feature>
<keyword evidence="5 6" id="KW-0411">Iron-sulfur</keyword>
<evidence type="ECO:0000313" key="8">
    <source>
        <dbReference type="EMBL" id="KLD62701.1"/>
    </source>
</evidence>
<keyword evidence="6" id="KW-0813">Transport</keyword>
<dbReference type="PANTHER" id="PTHR32479:SF17">
    <property type="entry name" value="GLYCOLATE OXIDASE IRON-SULFUR SUBUNIT"/>
    <property type="match status" value="1"/>
</dbReference>
<evidence type="ECO:0000256" key="6">
    <source>
        <dbReference type="PIRNR" id="PIRNR000139"/>
    </source>
</evidence>
<keyword evidence="3" id="KW-0677">Repeat</keyword>
<comment type="caution">
    <text evidence="8">The sequence shown here is derived from an EMBL/GenBank/DDBJ whole genome shotgun (WGS) entry which is preliminary data.</text>
</comment>
<dbReference type="GO" id="GO:0019154">
    <property type="term" value="F:glycolate dehydrogenase activity"/>
    <property type="evidence" value="ECO:0007669"/>
    <property type="project" value="UniProtKB-EC"/>
</dbReference>
<dbReference type="AlphaFoldDB" id="A0A0G9GZR2"/>
<protein>
    <recommendedName>
        <fullName evidence="6">Glycolate oxidase iron-sulfur subunit</fullName>
        <ecNumber evidence="6">1.1.99.14</ecNumber>
    </recommendedName>
</protein>
<dbReference type="InterPro" id="IPR017900">
    <property type="entry name" value="4Fe4S_Fe_S_CS"/>
</dbReference>
<comment type="function">
    <text evidence="6">Component of a complex that catalyzes the oxidation of glycolate to glyoxylate.</text>
</comment>
<dbReference type="EC" id="1.1.99.14" evidence="6"/>
<dbReference type="EMBL" id="JPLA01000042">
    <property type="protein sequence ID" value="KLD62701.1"/>
    <property type="molecule type" value="Genomic_DNA"/>
</dbReference>
<organism evidence="8 9">
    <name type="scientific">Dyella japonica DSM 16301</name>
    <dbReference type="NCBI Taxonomy" id="1440762"/>
    <lineage>
        <taxon>Bacteria</taxon>
        <taxon>Pseudomonadati</taxon>
        <taxon>Pseudomonadota</taxon>
        <taxon>Gammaproteobacteria</taxon>
        <taxon>Lysobacterales</taxon>
        <taxon>Rhodanobacteraceae</taxon>
        <taxon>Dyella</taxon>
    </lineage>
</organism>
<gene>
    <name evidence="8" type="ORF">Y882_14665</name>
</gene>
<evidence type="ECO:0000256" key="5">
    <source>
        <dbReference type="ARBA" id="ARBA00023014"/>
    </source>
</evidence>
<dbReference type="GO" id="GO:0051539">
    <property type="term" value="F:4 iron, 4 sulfur cluster binding"/>
    <property type="evidence" value="ECO:0007669"/>
    <property type="project" value="UniProtKB-UniRule"/>
</dbReference>
<accession>A0A0G9GZR2</accession>
<evidence type="ECO:0000259" key="7">
    <source>
        <dbReference type="PROSITE" id="PS51379"/>
    </source>
</evidence>
<dbReference type="Pfam" id="PF13183">
    <property type="entry name" value="Fer4_8"/>
    <property type="match status" value="1"/>
</dbReference>
<dbReference type="PATRIC" id="fig|1440762.4.peg.2655"/>
<dbReference type="InterPro" id="IPR017896">
    <property type="entry name" value="4Fe4S_Fe-S-bd"/>
</dbReference>
<sequence length="405" mass="43949">MTSMALEKPPHTRKQKIASLADQCVQCGLCLPTCPTYGLDGNEAESPRGRIAIAAALARGDAEPTEALRIHLDHCLGCLNCQRVCPANVKYDELLVETRALIGPSPRRPKQLLAMLKQPSLLRLAARVGGSTGLAHWKQRLADRLPATSAWRSALETWSEPAHVAAPPVPKNQHADQPAVALFPGCVASVEDEAAERAAITLLQAAGYRVERLPAFCCGAMDLHGGDMDTADRLAERVRDSWQRSGATQLISVTPGCLGTLRRALPDVTVSDPVTLLAERRDRLVFRPLERRVAVHLPCTQLNVARSESALQDLLRQVPSLDLAMLPRPPHCCGAAGSHMLEFPERAARLREGVLGQIARLAPQQLLSSNIGCRLHLAAGMDKQGEQWPTMHPLTLLAQQLEISP</sequence>